<dbReference type="Gene3D" id="3.20.20.70">
    <property type="entry name" value="Aldolase class I"/>
    <property type="match status" value="1"/>
</dbReference>
<protein>
    <submittedName>
        <fullName evidence="6">Radical SAM superfamily enzyme, MoaA/NifB/PqqE/SkfB family</fullName>
    </submittedName>
</protein>
<evidence type="ECO:0000313" key="7">
    <source>
        <dbReference type="Proteomes" id="UP000184038"/>
    </source>
</evidence>
<keyword evidence="3" id="KW-0408">Iron</keyword>
<evidence type="ECO:0000256" key="2">
    <source>
        <dbReference type="ARBA" id="ARBA00022723"/>
    </source>
</evidence>
<dbReference type="GO" id="GO:0003824">
    <property type="term" value="F:catalytic activity"/>
    <property type="evidence" value="ECO:0007669"/>
    <property type="project" value="InterPro"/>
</dbReference>
<dbReference type="GO" id="GO:0046872">
    <property type="term" value="F:metal ion binding"/>
    <property type="evidence" value="ECO:0007669"/>
    <property type="project" value="UniProtKB-KW"/>
</dbReference>
<evidence type="ECO:0000313" key="6">
    <source>
        <dbReference type="EMBL" id="SHL99358.1"/>
    </source>
</evidence>
<dbReference type="STRING" id="1120996.SAMN02746066_00425"/>
<reference evidence="6 7" key="1">
    <citation type="submission" date="2016-11" db="EMBL/GenBank/DDBJ databases">
        <authorList>
            <person name="Jaros S."/>
            <person name="Januszkiewicz K."/>
            <person name="Wedrychowicz H."/>
        </authorList>
    </citation>
    <scope>NUCLEOTIDE SEQUENCE [LARGE SCALE GENOMIC DNA]</scope>
    <source>
        <strain evidence="6 7">DSM 15930</strain>
    </source>
</reference>
<evidence type="ECO:0000256" key="1">
    <source>
        <dbReference type="ARBA" id="ARBA00022691"/>
    </source>
</evidence>
<dbReference type="Pfam" id="PF04055">
    <property type="entry name" value="Radical_SAM"/>
    <property type="match status" value="1"/>
</dbReference>
<sequence>MQEINLGEYLYGGIERIIKGAMKATLKNPKESVFLGKYTLSAKKAAKIRKEYDESNIHIPAFLIASITTQCNLHCAGCYARANQCCSDVVSLGQLTNEEWNTVFSQAEDLGVSFILLAGGEPFLRRDVVEEAAKHKDIIFPVFTNGTMFEEKYMKLFDENRNLVPILSIEGQKEATDMRRGIGMYETLQENMTNLQRKGILYGVSVTVTKSNLEEVMSEVFTDMLVDKGVKVVIYVEFVPVDEKTKGLAINDKERTLMEQRLVKLRVEQPHLVFVSFPGDEKTSGGCLAAGRGFFHINAMGGAEPCPFSPYSDTNVRDNTLLETLQSPLFQKLRADNILMKEHVGGCVLFEQREIVEGFMNTKY</sequence>
<dbReference type="SFLD" id="SFLDG01067">
    <property type="entry name" value="SPASM/twitch_domain_containing"/>
    <property type="match status" value="1"/>
</dbReference>
<dbReference type="PANTHER" id="PTHR43524">
    <property type="entry name" value="RADICAL SAM SUPERFAMILY PROTEIN"/>
    <property type="match status" value="1"/>
</dbReference>
<dbReference type="InterPro" id="IPR058240">
    <property type="entry name" value="rSAM_sf"/>
</dbReference>
<dbReference type="RefSeq" id="WP_073282249.1">
    <property type="nucleotide sequence ID" value="NZ_FRCP01000005.1"/>
</dbReference>
<keyword evidence="2" id="KW-0479">Metal-binding</keyword>
<evidence type="ECO:0000259" key="5">
    <source>
        <dbReference type="PROSITE" id="PS51918"/>
    </source>
</evidence>
<keyword evidence="7" id="KW-1185">Reference proteome</keyword>
<gene>
    <name evidence="6" type="ORF">SAMN02746066_00425</name>
</gene>
<keyword evidence="1" id="KW-0949">S-adenosyl-L-methionine</keyword>
<dbReference type="InterPro" id="IPR013785">
    <property type="entry name" value="Aldolase_TIM"/>
</dbReference>
<dbReference type="OrthoDB" id="9782387at2"/>
<evidence type="ECO:0000256" key="4">
    <source>
        <dbReference type="ARBA" id="ARBA00023014"/>
    </source>
</evidence>
<dbReference type="CDD" id="cd21128">
    <property type="entry name" value="SPASM_rSAM"/>
    <property type="match status" value="1"/>
</dbReference>
<dbReference type="PROSITE" id="PS51918">
    <property type="entry name" value="RADICAL_SAM"/>
    <property type="match status" value="1"/>
</dbReference>
<evidence type="ECO:0000256" key="3">
    <source>
        <dbReference type="ARBA" id="ARBA00023004"/>
    </source>
</evidence>
<dbReference type="EMBL" id="FRCP01000005">
    <property type="protein sequence ID" value="SHL99358.1"/>
    <property type="molecule type" value="Genomic_DNA"/>
</dbReference>
<dbReference type="GO" id="GO:0051536">
    <property type="term" value="F:iron-sulfur cluster binding"/>
    <property type="evidence" value="ECO:0007669"/>
    <property type="project" value="UniProtKB-KW"/>
</dbReference>
<feature type="domain" description="Radical SAM core" evidence="5">
    <location>
        <begin position="57"/>
        <end position="272"/>
    </location>
</feature>
<organism evidence="6 7">
    <name type="scientific">Anaerosporobacter mobilis DSM 15930</name>
    <dbReference type="NCBI Taxonomy" id="1120996"/>
    <lineage>
        <taxon>Bacteria</taxon>
        <taxon>Bacillati</taxon>
        <taxon>Bacillota</taxon>
        <taxon>Clostridia</taxon>
        <taxon>Lachnospirales</taxon>
        <taxon>Lachnospiraceae</taxon>
        <taxon>Anaerosporobacter</taxon>
    </lineage>
</organism>
<dbReference type="InterPro" id="IPR007197">
    <property type="entry name" value="rSAM"/>
</dbReference>
<keyword evidence="4" id="KW-0411">Iron-sulfur</keyword>
<dbReference type="AlphaFoldDB" id="A0A1M7F6G5"/>
<dbReference type="PANTHER" id="PTHR43524:SF1">
    <property type="entry name" value="RADICAL SAM SUPERFAMILY PROTEIN"/>
    <property type="match status" value="1"/>
</dbReference>
<accession>A0A1M7F6G5</accession>
<dbReference type="CDD" id="cd01335">
    <property type="entry name" value="Radical_SAM"/>
    <property type="match status" value="1"/>
</dbReference>
<dbReference type="SFLD" id="SFLDS00029">
    <property type="entry name" value="Radical_SAM"/>
    <property type="match status" value="1"/>
</dbReference>
<proteinExistence type="predicted"/>
<dbReference type="Proteomes" id="UP000184038">
    <property type="component" value="Unassembled WGS sequence"/>
</dbReference>
<name>A0A1M7F6G5_9FIRM</name>
<dbReference type="SUPFAM" id="SSF102114">
    <property type="entry name" value="Radical SAM enzymes"/>
    <property type="match status" value="1"/>
</dbReference>